<protein>
    <recommendedName>
        <fullName evidence="2">Myb/SANT-like DNA-binding domain-containing protein</fullName>
    </recommendedName>
</protein>
<accession>A0A8J2RIJ0</accession>
<reference evidence="3" key="1">
    <citation type="submission" date="2021-11" db="EMBL/GenBank/DDBJ databases">
        <authorList>
            <person name="Schell T."/>
        </authorList>
    </citation>
    <scope>NUCLEOTIDE SEQUENCE</scope>
    <source>
        <strain evidence="3">M5</strain>
    </source>
</reference>
<gene>
    <name evidence="3" type="ORF">DGAL_LOCUS6462</name>
</gene>
<dbReference type="Proteomes" id="UP000789390">
    <property type="component" value="Unassembled WGS sequence"/>
</dbReference>
<evidence type="ECO:0000313" key="3">
    <source>
        <dbReference type="EMBL" id="CAH0103788.1"/>
    </source>
</evidence>
<dbReference type="Gene3D" id="1.10.10.60">
    <property type="entry name" value="Homeodomain-like"/>
    <property type="match status" value="1"/>
</dbReference>
<dbReference type="Pfam" id="PF13837">
    <property type="entry name" value="Myb_DNA-bind_4"/>
    <property type="match status" value="1"/>
</dbReference>
<dbReference type="PANTHER" id="PTHR47595">
    <property type="entry name" value="HEAT SHOCK 70 KDA PROTEIN 14"/>
    <property type="match status" value="1"/>
</dbReference>
<dbReference type="PANTHER" id="PTHR47595:SF1">
    <property type="entry name" value="MYB_SANT-LIKE DNA-BINDING DOMAIN-CONTAINING PROTEIN"/>
    <property type="match status" value="1"/>
</dbReference>
<comment type="caution">
    <text evidence="3">The sequence shown here is derived from an EMBL/GenBank/DDBJ whole genome shotgun (WGS) entry which is preliminary data.</text>
</comment>
<feature type="region of interest" description="Disordered" evidence="1">
    <location>
        <begin position="354"/>
        <end position="382"/>
    </location>
</feature>
<evidence type="ECO:0000259" key="2">
    <source>
        <dbReference type="Pfam" id="PF13837"/>
    </source>
</evidence>
<dbReference type="OrthoDB" id="6391444at2759"/>
<dbReference type="AlphaFoldDB" id="A0A8J2RIJ0"/>
<organism evidence="3 4">
    <name type="scientific">Daphnia galeata</name>
    <dbReference type="NCBI Taxonomy" id="27404"/>
    <lineage>
        <taxon>Eukaryota</taxon>
        <taxon>Metazoa</taxon>
        <taxon>Ecdysozoa</taxon>
        <taxon>Arthropoda</taxon>
        <taxon>Crustacea</taxon>
        <taxon>Branchiopoda</taxon>
        <taxon>Diplostraca</taxon>
        <taxon>Cladocera</taxon>
        <taxon>Anomopoda</taxon>
        <taxon>Daphniidae</taxon>
        <taxon>Daphnia</taxon>
    </lineage>
</organism>
<feature type="domain" description="Myb/SANT-like DNA-binding" evidence="2">
    <location>
        <begin position="255"/>
        <end position="338"/>
    </location>
</feature>
<evidence type="ECO:0000313" key="4">
    <source>
        <dbReference type="Proteomes" id="UP000789390"/>
    </source>
</evidence>
<keyword evidence="4" id="KW-1185">Reference proteome</keyword>
<proteinExistence type="predicted"/>
<evidence type="ECO:0000256" key="1">
    <source>
        <dbReference type="SAM" id="MobiDB-lite"/>
    </source>
</evidence>
<name>A0A8J2RIJ0_9CRUS</name>
<dbReference type="EMBL" id="CAKKLH010000113">
    <property type="protein sequence ID" value="CAH0103788.1"/>
    <property type="molecule type" value="Genomic_DNA"/>
</dbReference>
<sequence>MSEQQRRRQTPKSIVVNGVTYLLNNTPTVQRLGNVPILSMNRPIITSAKRPVISNGMTGHTVSPPSVVPHGHQVSKSIVEACANEVGSPILAARASEAVTPVAVVRAHKAVTPILAARASQVDTVSLPSHGNLHVRPLLAPLAIEIVTLISAARASQAVTPLSAHVVQVTNPLQVRNIVKAPNNDDIYVATTTASFSFLNIRPPVNNPTDNVRRPAVPSEHEFLTNSYENLPNNLTELPATSHVSSENVSKGRLAWLEKDVFQLINIWKEFHEKSKYRQVGKALSLWSDIAIELAKDGGPRYSGSQIHAKYKNLVQKYKKIRDATGPRKHWKFFDVLNDALRNKPEIALPNIRDIGEKHKGANSLNDGDSDDSGPTKMKKKKLKASDYYEEVMLQERRREEKEDQRYQSSKANDETLLGYVRDLKESSERKAIQAEKNGQHFAALASALISNINQTNQSSK</sequence>
<dbReference type="InterPro" id="IPR044822">
    <property type="entry name" value="Myb_DNA-bind_4"/>
</dbReference>